<comment type="subcellular location">
    <subcellularLocation>
        <location evidence="1">Membrane</location>
        <topology evidence="1">Multi-pass membrane protein</topology>
    </subcellularLocation>
</comment>
<feature type="transmembrane region" description="Helical" evidence="5">
    <location>
        <begin position="72"/>
        <end position="91"/>
    </location>
</feature>
<feature type="transmembrane region" description="Helical" evidence="5">
    <location>
        <begin position="46"/>
        <end position="66"/>
    </location>
</feature>
<name>A0A372NYN1_9SPHI</name>
<evidence type="ECO:0000256" key="4">
    <source>
        <dbReference type="ARBA" id="ARBA00023136"/>
    </source>
</evidence>
<dbReference type="RefSeq" id="WP_117390327.1">
    <property type="nucleotide sequence ID" value="NZ_QWDC01000001.1"/>
</dbReference>
<dbReference type="EMBL" id="QWDC01000001">
    <property type="protein sequence ID" value="RFZ94769.1"/>
    <property type="molecule type" value="Genomic_DNA"/>
</dbReference>
<gene>
    <name evidence="6" type="ORF">D0C36_04320</name>
</gene>
<dbReference type="AlphaFoldDB" id="A0A372NYN1"/>
<accession>A0A372NYN1</accession>
<proteinExistence type="predicted"/>
<feature type="transmembrane region" description="Helical" evidence="5">
    <location>
        <begin position="6"/>
        <end position="25"/>
    </location>
</feature>
<dbReference type="InterPro" id="IPR016944">
    <property type="entry name" value="UCP030066"/>
</dbReference>
<feature type="transmembrane region" description="Helical" evidence="5">
    <location>
        <begin position="98"/>
        <end position="115"/>
    </location>
</feature>
<dbReference type="OrthoDB" id="7960583at2"/>
<evidence type="ECO:0000256" key="2">
    <source>
        <dbReference type="ARBA" id="ARBA00022692"/>
    </source>
</evidence>
<evidence type="ECO:0000256" key="3">
    <source>
        <dbReference type="ARBA" id="ARBA00022989"/>
    </source>
</evidence>
<dbReference type="PIRSF" id="PIRSF030066">
    <property type="entry name" value="UCP030066"/>
    <property type="match status" value="1"/>
</dbReference>
<keyword evidence="7" id="KW-1185">Reference proteome</keyword>
<organism evidence="6 7">
    <name type="scientific">Mucilaginibacter conchicola</name>
    <dbReference type="NCBI Taxonomy" id="2303333"/>
    <lineage>
        <taxon>Bacteria</taxon>
        <taxon>Pseudomonadati</taxon>
        <taxon>Bacteroidota</taxon>
        <taxon>Sphingobacteriia</taxon>
        <taxon>Sphingobacteriales</taxon>
        <taxon>Sphingobacteriaceae</taxon>
        <taxon>Mucilaginibacter</taxon>
    </lineage>
</organism>
<dbReference type="GO" id="GO:0016020">
    <property type="term" value="C:membrane"/>
    <property type="evidence" value="ECO:0007669"/>
    <property type="project" value="UniProtKB-SubCell"/>
</dbReference>
<evidence type="ECO:0000256" key="5">
    <source>
        <dbReference type="SAM" id="Phobius"/>
    </source>
</evidence>
<sequence length="127" mass="14140">MKTVNIAYWICTVLFLLMMGFSAVMSFQHNPEGDKMMAHIGITPKIMPFLAVFKILGIVAILTPGFARLKEWAYAGFTFDILGAMFLFVAAGDPVQNLAFLIVTLALILASYFLWHKKTGSLAKRAY</sequence>
<evidence type="ECO:0000256" key="1">
    <source>
        <dbReference type="ARBA" id="ARBA00004141"/>
    </source>
</evidence>
<evidence type="ECO:0000313" key="7">
    <source>
        <dbReference type="Proteomes" id="UP000264217"/>
    </source>
</evidence>
<dbReference type="InterPro" id="IPR032808">
    <property type="entry name" value="DoxX"/>
</dbReference>
<reference evidence="6 7" key="1">
    <citation type="submission" date="2018-08" db="EMBL/GenBank/DDBJ databases">
        <title>Mucilaginibacter sp. MYSH2.</title>
        <authorList>
            <person name="Seo T."/>
        </authorList>
    </citation>
    <scope>NUCLEOTIDE SEQUENCE [LARGE SCALE GENOMIC DNA]</scope>
    <source>
        <strain evidence="6 7">MYSH2</strain>
    </source>
</reference>
<comment type="caution">
    <text evidence="6">The sequence shown here is derived from an EMBL/GenBank/DDBJ whole genome shotgun (WGS) entry which is preliminary data.</text>
</comment>
<keyword evidence="4 5" id="KW-0472">Membrane</keyword>
<evidence type="ECO:0000313" key="6">
    <source>
        <dbReference type="EMBL" id="RFZ94769.1"/>
    </source>
</evidence>
<protein>
    <submittedName>
        <fullName evidence="6">DoxX family protein</fullName>
    </submittedName>
</protein>
<dbReference type="Proteomes" id="UP000264217">
    <property type="component" value="Unassembled WGS sequence"/>
</dbReference>
<keyword evidence="2 5" id="KW-0812">Transmembrane</keyword>
<keyword evidence="3 5" id="KW-1133">Transmembrane helix</keyword>
<dbReference type="Pfam" id="PF13564">
    <property type="entry name" value="DoxX_2"/>
    <property type="match status" value="1"/>
</dbReference>